<dbReference type="InterPro" id="IPR015421">
    <property type="entry name" value="PyrdxlP-dep_Trfase_major"/>
</dbReference>
<dbReference type="Gene3D" id="3.90.1150.10">
    <property type="entry name" value="Aspartate Aminotransferase, domain 1"/>
    <property type="match status" value="1"/>
</dbReference>
<evidence type="ECO:0000256" key="10">
    <source>
        <dbReference type="ARBA" id="ARBA00033381"/>
    </source>
</evidence>
<comment type="caution">
    <text evidence="14">The sequence shown here is derived from an EMBL/GenBank/DDBJ whole genome shotgun (WGS) entry which is preliminary data.</text>
</comment>
<dbReference type="InterPro" id="IPR015422">
    <property type="entry name" value="PyrdxlP-dep_Trfase_small"/>
</dbReference>
<organism evidence="14 15">
    <name type="scientific">Candidatus Desulfovibrio intestinipullorum</name>
    <dbReference type="NCBI Taxonomy" id="2838536"/>
    <lineage>
        <taxon>Bacteria</taxon>
        <taxon>Pseudomonadati</taxon>
        <taxon>Thermodesulfobacteriota</taxon>
        <taxon>Desulfovibrionia</taxon>
        <taxon>Desulfovibrionales</taxon>
        <taxon>Desulfovibrionaceae</taxon>
        <taxon>Desulfovibrio</taxon>
    </lineage>
</organism>
<evidence type="ECO:0000313" key="14">
    <source>
        <dbReference type="EMBL" id="HIW01315.1"/>
    </source>
</evidence>
<evidence type="ECO:0000256" key="5">
    <source>
        <dbReference type="ARBA" id="ARBA00013187"/>
    </source>
</evidence>
<dbReference type="EC" id="2.3.1.47" evidence="5"/>
<keyword evidence="14" id="KW-0032">Aminotransferase</keyword>
<dbReference type="InterPro" id="IPR001917">
    <property type="entry name" value="Aminotrans_II_pyridoxalP_BS"/>
</dbReference>
<evidence type="ECO:0000256" key="7">
    <source>
        <dbReference type="ARBA" id="ARBA00022756"/>
    </source>
</evidence>
<reference evidence="14" key="1">
    <citation type="journal article" date="2021" name="PeerJ">
        <title>Extensive microbial diversity within the chicken gut microbiome revealed by metagenomics and culture.</title>
        <authorList>
            <person name="Gilroy R."/>
            <person name="Ravi A."/>
            <person name="Getino M."/>
            <person name="Pursley I."/>
            <person name="Horton D.L."/>
            <person name="Alikhan N.F."/>
            <person name="Baker D."/>
            <person name="Gharbi K."/>
            <person name="Hall N."/>
            <person name="Watson M."/>
            <person name="Adriaenssens E.M."/>
            <person name="Foster-Nyarko E."/>
            <person name="Jarju S."/>
            <person name="Secka A."/>
            <person name="Antonio M."/>
            <person name="Oren A."/>
            <person name="Chaudhuri R.R."/>
            <person name="La Ragione R."/>
            <person name="Hildebrand F."/>
            <person name="Pallen M.J."/>
        </authorList>
    </citation>
    <scope>NUCLEOTIDE SEQUENCE</scope>
    <source>
        <strain evidence="14">ChiHecec2B26-446</strain>
    </source>
</reference>
<protein>
    <recommendedName>
        <fullName evidence="5">8-amino-7-oxononanoate synthase</fullName>
        <ecNumber evidence="5">2.3.1.47</ecNumber>
    </recommendedName>
    <alternativeName>
        <fullName evidence="9">7-keto-8-amino-pelargonic acid synthase</fullName>
    </alternativeName>
    <alternativeName>
        <fullName evidence="10">8-amino-7-ketopelargonate synthase</fullName>
    </alternativeName>
</protein>
<comment type="pathway">
    <text evidence="2">Cofactor biosynthesis; biotin biosynthesis.</text>
</comment>
<dbReference type="InterPro" id="IPR050087">
    <property type="entry name" value="AON_synthase_class-II"/>
</dbReference>
<dbReference type="GO" id="GO:0009102">
    <property type="term" value="P:biotin biosynthetic process"/>
    <property type="evidence" value="ECO:0007669"/>
    <property type="project" value="UniProtKB-KW"/>
</dbReference>
<evidence type="ECO:0000259" key="13">
    <source>
        <dbReference type="Pfam" id="PF00155"/>
    </source>
</evidence>
<dbReference type="PANTHER" id="PTHR13693:SF100">
    <property type="entry name" value="8-AMINO-7-OXONONANOATE SYNTHASE"/>
    <property type="match status" value="1"/>
</dbReference>
<dbReference type="PROSITE" id="PS00599">
    <property type="entry name" value="AA_TRANSFER_CLASS_2"/>
    <property type="match status" value="1"/>
</dbReference>
<evidence type="ECO:0000256" key="8">
    <source>
        <dbReference type="ARBA" id="ARBA00022898"/>
    </source>
</evidence>
<keyword evidence="8 12" id="KW-0663">Pyridoxal phosphate</keyword>
<dbReference type="GO" id="GO:0008710">
    <property type="term" value="F:8-amino-7-oxononanoate synthase activity"/>
    <property type="evidence" value="ECO:0007669"/>
    <property type="project" value="UniProtKB-EC"/>
</dbReference>
<dbReference type="InterPro" id="IPR015424">
    <property type="entry name" value="PyrdxlP-dep_Trfase"/>
</dbReference>
<evidence type="ECO:0000256" key="12">
    <source>
        <dbReference type="RuleBase" id="RU003693"/>
    </source>
</evidence>
<sequence>MARLKTWQELGLERHVPVFADEDRGADEPACGRRGISFLSNDYLGLASDRRWQQQVAECFAVAAPSASASRLAGGHRESMCKAEQELADYFGHERALLVSSGYQGNAAIVAGLVQPGQPVFVDKRIHASTAHALAGSGARILPCRHADMDHLRRRLETCAGPMQPMVFTESLFSMDGTLTDVQAILALKRRYGFFLVADEAHALGCLGPGGRGLFAGHAGEVDVILGTLGKGLGLFGAFVLLTQECARALEHFASPIVHSTALPPAHALACSRLVKLLPTLEEERQRLAASARFLRKALQERGCTTLGQAHIVALPLGQEERARKVSLSLQRQGIHVLAARFPTVPVHQALLRLSVTTRHTEDMLQETARCVALSLQEA</sequence>
<dbReference type="EMBL" id="DXHV01000077">
    <property type="protein sequence ID" value="HIW01315.1"/>
    <property type="molecule type" value="Genomic_DNA"/>
</dbReference>
<reference evidence="14" key="2">
    <citation type="submission" date="2021-04" db="EMBL/GenBank/DDBJ databases">
        <authorList>
            <person name="Gilroy R."/>
        </authorList>
    </citation>
    <scope>NUCLEOTIDE SEQUENCE</scope>
    <source>
        <strain evidence="14">ChiHecec2B26-446</strain>
    </source>
</reference>
<feature type="domain" description="Aminotransferase class I/classII large" evidence="13">
    <location>
        <begin position="36"/>
        <end position="369"/>
    </location>
</feature>
<dbReference type="GO" id="GO:0008483">
    <property type="term" value="F:transaminase activity"/>
    <property type="evidence" value="ECO:0007669"/>
    <property type="project" value="UniProtKB-KW"/>
</dbReference>
<evidence type="ECO:0000256" key="3">
    <source>
        <dbReference type="ARBA" id="ARBA00010008"/>
    </source>
</evidence>
<accession>A0A9D1PXC6</accession>
<keyword evidence="7" id="KW-0093">Biotin biosynthesis</keyword>
<evidence type="ECO:0000313" key="15">
    <source>
        <dbReference type="Proteomes" id="UP000886752"/>
    </source>
</evidence>
<dbReference type="InterPro" id="IPR004839">
    <property type="entry name" value="Aminotransferase_I/II_large"/>
</dbReference>
<evidence type="ECO:0000256" key="11">
    <source>
        <dbReference type="ARBA" id="ARBA00047715"/>
    </source>
</evidence>
<dbReference type="GO" id="GO:0030170">
    <property type="term" value="F:pyridoxal phosphate binding"/>
    <property type="evidence" value="ECO:0007669"/>
    <property type="project" value="InterPro"/>
</dbReference>
<keyword evidence="6" id="KW-0808">Transferase</keyword>
<comment type="similarity">
    <text evidence="3">Belongs to the class-II pyridoxal-phosphate-dependent aminotransferase family. BioF subfamily.</text>
</comment>
<evidence type="ECO:0000256" key="9">
    <source>
        <dbReference type="ARBA" id="ARBA00032610"/>
    </source>
</evidence>
<comment type="cofactor">
    <cofactor evidence="1 12">
        <name>pyridoxal 5'-phosphate</name>
        <dbReference type="ChEBI" id="CHEBI:597326"/>
    </cofactor>
</comment>
<gene>
    <name evidence="14" type="ORF">H9894_09055</name>
</gene>
<evidence type="ECO:0000256" key="4">
    <source>
        <dbReference type="ARBA" id="ARBA00011738"/>
    </source>
</evidence>
<dbReference type="AlphaFoldDB" id="A0A9D1PXC6"/>
<dbReference type="Pfam" id="PF00155">
    <property type="entry name" value="Aminotran_1_2"/>
    <property type="match status" value="1"/>
</dbReference>
<dbReference type="PANTHER" id="PTHR13693">
    <property type="entry name" value="CLASS II AMINOTRANSFERASE/8-AMINO-7-OXONONANOATE SYNTHASE"/>
    <property type="match status" value="1"/>
</dbReference>
<evidence type="ECO:0000256" key="1">
    <source>
        <dbReference type="ARBA" id="ARBA00001933"/>
    </source>
</evidence>
<dbReference type="Proteomes" id="UP000886752">
    <property type="component" value="Unassembled WGS sequence"/>
</dbReference>
<comment type="subunit">
    <text evidence="4">Homodimer.</text>
</comment>
<evidence type="ECO:0000256" key="2">
    <source>
        <dbReference type="ARBA" id="ARBA00004746"/>
    </source>
</evidence>
<evidence type="ECO:0000256" key="6">
    <source>
        <dbReference type="ARBA" id="ARBA00022679"/>
    </source>
</evidence>
<comment type="catalytic activity">
    <reaction evidence="11">
        <text>6-carboxyhexanoyl-[ACP] + L-alanine + H(+) = (8S)-8-amino-7-oxononanoate + holo-[ACP] + CO2</text>
        <dbReference type="Rhea" id="RHEA:42288"/>
        <dbReference type="Rhea" id="RHEA-COMP:9685"/>
        <dbReference type="Rhea" id="RHEA-COMP:9955"/>
        <dbReference type="ChEBI" id="CHEBI:15378"/>
        <dbReference type="ChEBI" id="CHEBI:16526"/>
        <dbReference type="ChEBI" id="CHEBI:57972"/>
        <dbReference type="ChEBI" id="CHEBI:64479"/>
        <dbReference type="ChEBI" id="CHEBI:78846"/>
        <dbReference type="ChEBI" id="CHEBI:149468"/>
        <dbReference type="EC" id="2.3.1.47"/>
    </reaction>
</comment>
<dbReference type="SUPFAM" id="SSF53383">
    <property type="entry name" value="PLP-dependent transferases"/>
    <property type="match status" value="1"/>
</dbReference>
<dbReference type="Gene3D" id="3.40.640.10">
    <property type="entry name" value="Type I PLP-dependent aspartate aminotransferase-like (Major domain)"/>
    <property type="match status" value="1"/>
</dbReference>
<name>A0A9D1PXC6_9BACT</name>
<proteinExistence type="inferred from homology"/>